<comment type="function">
    <text evidence="2">Pyridoxal 5'-phosphate (PLP)-binding protein, which is involved in PLP homeostasis.</text>
</comment>
<dbReference type="CDD" id="cd00635">
    <property type="entry name" value="PLPDE_III_YBL036c_like"/>
    <property type="match status" value="1"/>
</dbReference>
<dbReference type="RefSeq" id="WP_156723941.1">
    <property type="nucleotide sequence ID" value="NZ_CACRSX010000045.1"/>
</dbReference>
<accession>A0A6N2UZF7</accession>
<evidence type="ECO:0000313" key="6">
    <source>
        <dbReference type="EMBL" id="VYT23564.1"/>
    </source>
</evidence>
<protein>
    <recommendedName>
        <fullName evidence="2">Pyridoxal phosphate homeostasis protein</fullName>
        <shortName evidence="2">PLP homeostasis protein</shortName>
    </recommendedName>
</protein>
<proteinExistence type="inferred from homology"/>
<dbReference type="PANTHER" id="PTHR10146:SF14">
    <property type="entry name" value="PYRIDOXAL PHOSPHATE HOMEOSTASIS PROTEIN"/>
    <property type="match status" value="1"/>
</dbReference>
<keyword evidence="1 2" id="KW-0663">Pyridoxal phosphate</keyword>
<sequence length="231" mass="26577">MLIERYNEVKKHVEEACKRVGRDPREVTVIAVSKTKPLEMVEELRKEKVLDFGENKVQEIRDKYANISWPVRWHLIGHLQTNKIKYIVDKVALIHSVDSIKLAQAIDKEAAKHDVKEVPILIQVNFAHEDTKFGLNPEDVFDVVKEISALEHVKIKGLMQIAPFVDNPEDNRKYFRAMKQLSVDINNKNFDNVDMSILSMGMTNDYEIAVEEGATMVRVGTAIFGERNYNI</sequence>
<feature type="modified residue" description="N6-(pyridoxal phosphate)lysine" evidence="2 3">
    <location>
        <position position="34"/>
    </location>
</feature>
<gene>
    <name evidence="6" type="ORF">AHLFYP4_00014</name>
</gene>
<comment type="similarity">
    <text evidence="2 4">Belongs to the pyridoxal phosphate-binding protein YggS/PROSC family.</text>
</comment>
<dbReference type="HAMAP" id="MF_02087">
    <property type="entry name" value="PLP_homeostasis"/>
    <property type="match status" value="1"/>
</dbReference>
<dbReference type="Pfam" id="PF01168">
    <property type="entry name" value="Ala_racemase_N"/>
    <property type="match status" value="1"/>
</dbReference>
<dbReference type="NCBIfam" id="TIGR00044">
    <property type="entry name" value="YggS family pyridoxal phosphate-dependent enzyme"/>
    <property type="match status" value="1"/>
</dbReference>
<evidence type="ECO:0000259" key="5">
    <source>
        <dbReference type="Pfam" id="PF01168"/>
    </source>
</evidence>
<comment type="cofactor">
    <cofactor evidence="3">
        <name>pyridoxal 5'-phosphate</name>
        <dbReference type="ChEBI" id="CHEBI:597326"/>
    </cofactor>
</comment>
<name>A0A6N2UZF7_ANAHA</name>
<dbReference type="PANTHER" id="PTHR10146">
    <property type="entry name" value="PROLINE SYNTHETASE CO-TRANSCRIBED BACTERIAL HOMOLOG PROTEIN"/>
    <property type="match status" value="1"/>
</dbReference>
<dbReference type="InterPro" id="IPR029066">
    <property type="entry name" value="PLP-binding_barrel"/>
</dbReference>
<dbReference type="InterPro" id="IPR001608">
    <property type="entry name" value="Ala_racemase_N"/>
</dbReference>
<dbReference type="EMBL" id="CACRSX010000045">
    <property type="protein sequence ID" value="VYT23564.1"/>
    <property type="molecule type" value="Genomic_DNA"/>
</dbReference>
<evidence type="ECO:0000256" key="1">
    <source>
        <dbReference type="ARBA" id="ARBA00022898"/>
    </source>
</evidence>
<reference evidence="6" key="1">
    <citation type="submission" date="2019-11" db="EMBL/GenBank/DDBJ databases">
        <authorList>
            <person name="Feng L."/>
        </authorList>
    </citation>
    <scope>NUCLEOTIDE SEQUENCE</scope>
    <source>
        <strain evidence="6">AhadrusLFYP4</strain>
    </source>
</reference>
<dbReference type="AlphaFoldDB" id="A0A6N2UZF7"/>
<evidence type="ECO:0000256" key="2">
    <source>
        <dbReference type="HAMAP-Rule" id="MF_02087"/>
    </source>
</evidence>
<dbReference type="Gene3D" id="3.20.20.10">
    <property type="entry name" value="Alanine racemase"/>
    <property type="match status" value="1"/>
</dbReference>
<dbReference type="PIRSF" id="PIRSF004848">
    <property type="entry name" value="YBL036c_PLPDEIII"/>
    <property type="match status" value="1"/>
</dbReference>
<dbReference type="FunFam" id="3.20.20.10:FF:000018">
    <property type="entry name" value="Pyridoxal phosphate homeostasis protein"/>
    <property type="match status" value="1"/>
</dbReference>
<evidence type="ECO:0000256" key="4">
    <source>
        <dbReference type="RuleBase" id="RU004514"/>
    </source>
</evidence>
<feature type="domain" description="Alanine racemase N-terminal" evidence="5">
    <location>
        <begin position="14"/>
        <end position="227"/>
    </location>
</feature>
<dbReference type="InterPro" id="IPR011078">
    <property type="entry name" value="PyrdxlP_homeostasis"/>
</dbReference>
<dbReference type="GO" id="GO:0030170">
    <property type="term" value="F:pyridoxal phosphate binding"/>
    <property type="evidence" value="ECO:0007669"/>
    <property type="project" value="UniProtKB-UniRule"/>
</dbReference>
<evidence type="ECO:0000256" key="3">
    <source>
        <dbReference type="PIRSR" id="PIRSR004848-1"/>
    </source>
</evidence>
<dbReference type="SUPFAM" id="SSF51419">
    <property type="entry name" value="PLP-binding barrel"/>
    <property type="match status" value="1"/>
</dbReference>
<organism evidence="6">
    <name type="scientific">Anaerostipes hadrus</name>
    <dbReference type="NCBI Taxonomy" id="649756"/>
    <lineage>
        <taxon>Bacteria</taxon>
        <taxon>Bacillati</taxon>
        <taxon>Bacillota</taxon>
        <taxon>Clostridia</taxon>
        <taxon>Lachnospirales</taxon>
        <taxon>Lachnospiraceae</taxon>
        <taxon>Anaerostipes</taxon>
    </lineage>
</organism>